<dbReference type="RefSeq" id="WP_279951940.1">
    <property type="nucleotide sequence ID" value="NZ_BAABEN010000018.1"/>
</dbReference>
<evidence type="ECO:0000313" key="3">
    <source>
        <dbReference type="Proteomes" id="UP001607069"/>
    </source>
</evidence>
<reference evidence="2 3" key="1">
    <citation type="submission" date="2024-10" db="EMBL/GenBank/DDBJ databases">
        <authorList>
            <person name="Cho J.-C."/>
        </authorList>
    </citation>
    <scope>NUCLEOTIDE SEQUENCE [LARGE SCALE GENOMIC DNA]</scope>
    <source>
        <strain evidence="2 3">KCTC29696</strain>
    </source>
</reference>
<dbReference type="Proteomes" id="UP001607069">
    <property type="component" value="Unassembled WGS sequence"/>
</dbReference>
<feature type="region of interest" description="Disordered" evidence="1">
    <location>
        <begin position="415"/>
        <end position="480"/>
    </location>
</feature>
<feature type="compositionally biased region" description="Basic and acidic residues" evidence="1">
    <location>
        <begin position="115"/>
        <end position="163"/>
    </location>
</feature>
<name>A0ABW7HL58_9ACTN</name>
<keyword evidence="3" id="KW-1185">Reference proteome</keyword>
<comment type="caution">
    <text evidence="2">The sequence shown here is derived from an EMBL/GenBank/DDBJ whole genome shotgun (WGS) entry which is preliminary data.</text>
</comment>
<accession>A0ABW7HL58</accession>
<protein>
    <submittedName>
        <fullName evidence="2">Uncharacterized protein</fullName>
    </submittedName>
</protein>
<feature type="region of interest" description="Disordered" evidence="1">
    <location>
        <begin position="365"/>
        <end position="385"/>
    </location>
</feature>
<feature type="compositionally biased region" description="Gly residues" evidence="1">
    <location>
        <begin position="164"/>
        <end position="178"/>
    </location>
</feature>
<gene>
    <name evidence="2" type="ORF">ACG5V6_00020</name>
</gene>
<feature type="region of interest" description="Disordered" evidence="1">
    <location>
        <begin position="103"/>
        <end position="182"/>
    </location>
</feature>
<feature type="compositionally biased region" description="Basic and acidic residues" evidence="1">
    <location>
        <begin position="444"/>
        <end position="471"/>
    </location>
</feature>
<evidence type="ECO:0000313" key="2">
    <source>
        <dbReference type="EMBL" id="MFH0246611.1"/>
    </source>
</evidence>
<feature type="compositionally biased region" description="Basic and acidic residues" evidence="1">
    <location>
        <begin position="426"/>
        <end position="435"/>
    </location>
</feature>
<evidence type="ECO:0000256" key="1">
    <source>
        <dbReference type="SAM" id="MobiDB-lite"/>
    </source>
</evidence>
<sequence>MGLSTALRNLSERLAAPAARAPRVLLVVCPGATAVRLAAEVAVAGLGGRLADSPAEADILLVAGEPSVEMRAATDTVWGQMPEPRARGEVTRPRDAGAVLRGLLPALTGPGQEAEAARRDDEWGRDGKGDDHGGHGGGGHEGRGGGDGDHGGHGGEQRSHGGGENHGGGHGGHGGMRMPGGLMMADRAEDRDGLKLDVLHVPLGPVLPDWPAGLVIDTVLQGDVVQRAEGRVLPSAGPCPPPFWHTGDGRTVAPGARTAARHLDSLGRLFALTGWEDAAAGARRLRDRLLAGVPADAVRADFGSLRRRVERSRTLRWATDGIGVLTPADAVRLGVSGPAVRARPPHDATARWLRWLTETEQALAGGKVSDGGPRGHVAPDGSPPSRGLLNAAVELAPGLELSAVRLLVASLDPDPDELAAAPEPGGAREEAEKDSHRGRHGHGERRGHEEHRDHGEEQGRGEGRGQGHGEGGHGGGGGER</sequence>
<dbReference type="EMBL" id="JBIHMK010000001">
    <property type="protein sequence ID" value="MFH0246611.1"/>
    <property type="molecule type" value="Genomic_DNA"/>
</dbReference>
<organism evidence="2 3">
    <name type="scientific">Streptomyces chitinivorans</name>
    <dbReference type="NCBI Taxonomy" id="1257027"/>
    <lineage>
        <taxon>Bacteria</taxon>
        <taxon>Bacillati</taxon>
        <taxon>Actinomycetota</taxon>
        <taxon>Actinomycetes</taxon>
        <taxon>Kitasatosporales</taxon>
        <taxon>Streptomycetaceae</taxon>
        <taxon>Streptomyces</taxon>
    </lineage>
</organism>
<dbReference type="SUPFAM" id="SSF56770">
    <property type="entry name" value="HydA/Nqo6-like"/>
    <property type="match status" value="1"/>
</dbReference>
<proteinExistence type="predicted"/>